<keyword evidence="2" id="KW-0677">Repeat</keyword>
<reference evidence="6" key="1">
    <citation type="submission" date="2017-02" db="UniProtKB">
        <authorList>
            <consortium name="WormBaseParasite"/>
        </authorList>
    </citation>
    <scope>IDENTIFICATION</scope>
</reference>
<dbReference type="EMBL" id="UYYG01001155">
    <property type="protein sequence ID" value="VDN56453.1"/>
    <property type="molecule type" value="Genomic_DNA"/>
</dbReference>
<dbReference type="Proteomes" id="UP000274756">
    <property type="component" value="Unassembled WGS sequence"/>
</dbReference>
<dbReference type="InterPro" id="IPR025875">
    <property type="entry name" value="Leu-rich_rpt_4"/>
</dbReference>
<dbReference type="PANTHER" id="PTHR48051">
    <property type="match status" value="1"/>
</dbReference>
<sequence length="176" mass="20255">MTQIAGKGVTQVMQRCEEAKSTGFLDLSNCGLMYIADAIYLVLKGYQINKCNLRSNSLKNFPKKMIEKFDNMILFNIEGNKISELPNEISKWILLKGLNIANNNFNEFPDVLYCLKELTFLDISNNSIKEIDADRLYKELLNLKQLYLNNNPINETSKHNLLNNTNKPKNLNIIFD</sequence>
<dbReference type="AlphaFoldDB" id="A0A0N4U5E7"/>
<keyword evidence="5" id="KW-1185">Reference proteome</keyword>
<evidence type="ECO:0000313" key="5">
    <source>
        <dbReference type="Proteomes" id="UP000274756"/>
    </source>
</evidence>
<evidence type="ECO:0000313" key="4">
    <source>
        <dbReference type="Proteomes" id="UP000038040"/>
    </source>
</evidence>
<dbReference type="PANTHER" id="PTHR48051:SF1">
    <property type="entry name" value="RAS SUPPRESSOR PROTEIN 1"/>
    <property type="match status" value="1"/>
</dbReference>
<dbReference type="OrthoDB" id="1060944at2759"/>
<dbReference type="STRING" id="318479.A0A0N4U5E7"/>
<dbReference type="Proteomes" id="UP000038040">
    <property type="component" value="Unplaced"/>
</dbReference>
<dbReference type="PROSITE" id="PS51450">
    <property type="entry name" value="LRR"/>
    <property type="match status" value="2"/>
</dbReference>
<keyword evidence="1" id="KW-0433">Leucine-rich repeat</keyword>
<proteinExistence type="predicted"/>
<dbReference type="GO" id="GO:0005737">
    <property type="term" value="C:cytoplasm"/>
    <property type="evidence" value="ECO:0007669"/>
    <property type="project" value="TreeGrafter"/>
</dbReference>
<gene>
    <name evidence="3" type="ORF">DME_LOCUS6426</name>
</gene>
<dbReference type="InterPro" id="IPR001611">
    <property type="entry name" value="Leu-rich_rpt"/>
</dbReference>
<evidence type="ECO:0000313" key="3">
    <source>
        <dbReference type="EMBL" id="VDN56453.1"/>
    </source>
</evidence>
<reference evidence="3 5" key="2">
    <citation type="submission" date="2018-11" db="EMBL/GenBank/DDBJ databases">
        <authorList>
            <consortium name="Pathogen Informatics"/>
        </authorList>
    </citation>
    <scope>NUCLEOTIDE SEQUENCE [LARGE SCALE GENOMIC DNA]</scope>
</reference>
<accession>A0A0N4U5E7</accession>
<evidence type="ECO:0000256" key="1">
    <source>
        <dbReference type="ARBA" id="ARBA00022614"/>
    </source>
</evidence>
<organism evidence="4 6">
    <name type="scientific">Dracunculus medinensis</name>
    <name type="common">Guinea worm</name>
    <dbReference type="NCBI Taxonomy" id="318479"/>
    <lineage>
        <taxon>Eukaryota</taxon>
        <taxon>Metazoa</taxon>
        <taxon>Ecdysozoa</taxon>
        <taxon>Nematoda</taxon>
        <taxon>Chromadorea</taxon>
        <taxon>Rhabditida</taxon>
        <taxon>Spirurina</taxon>
        <taxon>Dracunculoidea</taxon>
        <taxon>Dracunculidae</taxon>
        <taxon>Dracunculus</taxon>
    </lineage>
</organism>
<dbReference type="Gene3D" id="3.80.10.10">
    <property type="entry name" value="Ribonuclease Inhibitor"/>
    <property type="match status" value="1"/>
</dbReference>
<evidence type="ECO:0000313" key="6">
    <source>
        <dbReference type="WBParaSite" id="DME_0000206601-mRNA-1"/>
    </source>
</evidence>
<dbReference type="WBParaSite" id="DME_0000206601-mRNA-1">
    <property type="protein sequence ID" value="DME_0000206601-mRNA-1"/>
    <property type="gene ID" value="DME_0000206601"/>
</dbReference>
<evidence type="ECO:0000256" key="2">
    <source>
        <dbReference type="ARBA" id="ARBA00022737"/>
    </source>
</evidence>
<dbReference type="SUPFAM" id="SSF52058">
    <property type="entry name" value="L domain-like"/>
    <property type="match status" value="1"/>
</dbReference>
<protein>
    <submittedName>
        <fullName evidence="3 6">Uncharacterized protein</fullName>
    </submittedName>
</protein>
<name>A0A0N4U5E7_DRAME</name>
<dbReference type="Pfam" id="PF12799">
    <property type="entry name" value="LRR_4"/>
    <property type="match status" value="1"/>
</dbReference>
<dbReference type="InterPro" id="IPR050216">
    <property type="entry name" value="LRR_domain-containing"/>
</dbReference>
<dbReference type="InterPro" id="IPR032675">
    <property type="entry name" value="LRR_dom_sf"/>
</dbReference>